<dbReference type="Proteomes" id="UP001378960">
    <property type="component" value="Unassembled WGS sequence"/>
</dbReference>
<feature type="active site" evidence="4 5">
    <location>
        <position position="183"/>
    </location>
</feature>
<dbReference type="PROSITE" id="PS00070">
    <property type="entry name" value="ALDEHYDE_DEHYDR_CYS"/>
    <property type="match status" value="1"/>
</dbReference>
<sequence length="469" mass="52192">MDTIRDKYDVVTASFVSQPRSREESKALLRKFRDNLKSSFDELSNAVREDFNKPELEFYVAEYAPAIGELTNILNNLDTILSSSKNVDSIPITFSTLSTEIEKSPLGTILIISPFNYPLILAVSPLIGAIASDQVLVVNGGIEESQFLLNDCKFDKIFFTGSTNVGKIVYKAAAEKLTPVVLELGGKSPVFISKNIDISSLEKLLKRLLWGKFTNAGQTCVAPDYLLIDSLVYDKVLNIIFKIFKSDFANVNKSDEFSHIVNERGFNRLSQILQETKGDILSGDNKSDKDSLFFSPTIVSNIDWNDSLMQSEIFGPILPIMKYNSSLTDIVKKVASIHDTPLAAYLFSSSDNDLKILQKYLRSGGIVVNDALWTAGCFITPFGGIGTSGFGNYHSKWTIDTFTHERAVLKQPLWAESLISSRYFPYTKENLKALKLVSSLPEIPIATLKNLAYLLSIFAIGFFLGKYFS</sequence>
<evidence type="ECO:0000313" key="10">
    <source>
        <dbReference type="Proteomes" id="UP001378960"/>
    </source>
</evidence>
<dbReference type="PANTHER" id="PTHR43570:SF16">
    <property type="entry name" value="ALDEHYDE DEHYDROGENASE TYPE III, ISOFORM Q"/>
    <property type="match status" value="1"/>
</dbReference>
<dbReference type="SUPFAM" id="SSF53720">
    <property type="entry name" value="ALDH-like"/>
    <property type="match status" value="1"/>
</dbReference>
<dbReference type="GO" id="GO:0004029">
    <property type="term" value="F:aldehyde dehydrogenase (NAD+) activity"/>
    <property type="evidence" value="ECO:0007669"/>
    <property type="project" value="TreeGrafter"/>
</dbReference>
<reference evidence="9 10" key="1">
    <citation type="journal article" date="2023" name="Elife">
        <title>Identification of key yeast species and microbe-microbe interactions impacting larval growth of Drosophila in the wild.</title>
        <authorList>
            <person name="Mure A."/>
            <person name="Sugiura Y."/>
            <person name="Maeda R."/>
            <person name="Honda K."/>
            <person name="Sakurai N."/>
            <person name="Takahashi Y."/>
            <person name="Watada M."/>
            <person name="Katoh T."/>
            <person name="Gotoh A."/>
            <person name="Gotoh Y."/>
            <person name="Taniguchi I."/>
            <person name="Nakamura K."/>
            <person name="Hayashi T."/>
            <person name="Katayama T."/>
            <person name="Uemura T."/>
            <person name="Hattori Y."/>
        </authorList>
    </citation>
    <scope>NUCLEOTIDE SEQUENCE [LARGE SCALE GENOMIC DNA]</scope>
    <source>
        <strain evidence="9 10">PK-24</strain>
    </source>
</reference>
<evidence type="ECO:0000256" key="5">
    <source>
        <dbReference type="PROSITE-ProRule" id="PRU10007"/>
    </source>
</evidence>
<dbReference type="InterPro" id="IPR016160">
    <property type="entry name" value="Ald_DH_CS_CYS"/>
</dbReference>
<dbReference type="PROSITE" id="PS00687">
    <property type="entry name" value="ALDEHYDE_DEHYDR_GLU"/>
    <property type="match status" value="1"/>
</dbReference>
<evidence type="ECO:0000256" key="1">
    <source>
        <dbReference type="ARBA" id="ARBA00009986"/>
    </source>
</evidence>
<dbReference type="InterPro" id="IPR016163">
    <property type="entry name" value="Ald_DH_C"/>
</dbReference>
<keyword evidence="7" id="KW-0472">Membrane</keyword>
<dbReference type="InterPro" id="IPR012394">
    <property type="entry name" value="Aldehyde_DH_NAD(P)"/>
</dbReference>
<evidence type="ECO:0000256" key="4">
    <source>
        <dbReference type="PIRSR" id="PIRSR036492-1"/>
    </source>
</evidence>
<evidence type="ECO:0000313" key="9">
    <source>
        <dbReference type="EMBL" id="GMM49015.1"/>
    </source>
</evidence>
<name>A0AAV5RBW0_PICKL</name>
<evidence type="ECO:0000256" key="6">
    <source>
        <dbReference type="RuleBase" id="RU003345"/>
    </source>
</evidence>
<dbReference type="Pfam" id="PF00171">
    <property type="entry name" value="Aldedh"/>
    <property type="match status" value="1"/>
</dbReference>
<dbReference type="InterPro" id="IPR016161">
    <property type="entry name" value="Ald_DH/histidinol_DH"/>
</dbReference>
<protein>
    <recommendedName>
        <fullName evidence="3">Aldehyde dehydrogenase</fullName>
    </recommendedName>
</protein>
<proteinExistence type="inferred from homology"/>
<comment type="similarity">
    <text evidence="1 3 6">Belongs to the aldehyde dehydrogenase family.</text>
</comment>
<keyword evidence="7" id="KW-0812">Transmembrane</keyword>
<dbReference type="Gene3D" id="3.40.309.10">
    <property type="entry name" value="Aldehyde Dehydrogenase, Chain A, domain 2"/>
    <property type="match status" value="1"/>
</dbReference>
<dbReference type="GO" id="GO:0005737">
    <property type="term" value="C:cytoplasm"/>
    <property type="evidence" value="ECO:0007669"/>
    <property type="project" value="TreeGrafter"/>
</dbReference>
<dbReference type="Gene3D" id="3.40.605.10">
    <property type="entry name" value="Aldehyde Dehydrogenase, Chain A, domain 1"/>
    <property type="match status" value="2"/>
</dbReference>
<dbReference type="PANTHER" id="PTHR43570">
    <property type="entry name" value="ALDEHYDE DEHYDROGENASE"/>
    <property type="match status" value="1"/>
</dbReference>
<evidence type="ECO:0000256" key="2">
    <source>
        <dbReference type="ARBA" id="ARBA00023002"/>
    </source>
</evidence>
<evidence type="ECO:0000256" key="3">
    <source>
        <dbReference type="PIRNR" id="PIRNR036492"/>
    </source>
</evidence>
<keyword evidence="2 3" id="KW-0560">Oxidoreductase</keyword>
<dbReference type="InterPro" id="IPR029510">
    <property type="entry name" value="Ald_DH_CS_GLU"/>
</dbReference>
<evidence type="ECO:0000259" key="8">
    <source>
        <dbReference type="Pfam" id="PF00171"/>
    </source>
</evidence>
<comment type="caution">
    <text evidence="9">The sequence shown here is derived from an EMBL/GenBank/DDBJ whole genome shotgun (WGS) entry which is preliminary data.</text>
</comment>
<dbReference type="AlphaFoldDB" id="A0AAV5RBW0"/>
<dbReference type="EMBL" id="BTGB01000009">
    <property type="protein sequence ID" value="GMM49015.1"/>
    <property type="molecule type" value="Genomic_DNA"/>
</dbReference>
<dbReference type="PIRSF" id="PIRSF036492">
    <property type="entry name" value="ALDH"/>
    <property type="match status" value="1"/>
</dbReference>
<feature type="domain" description="Aldehyde dehydrogenase" evidence="8">
    <location>
        <begin position="137"/>
        <end position="407"/>
    </location>
</feature>
<accession>A0AAV5RBW0</accession>
<dbReference type="InterPro" id="IPR016162">
    <property type="entry name" value="Ald_DH_N"/>
</dbReference>
<evidence type="ECO:0000256" key="7">
    <source>
        <dbReference type="SAM" id="Phobius"/>
    </source>
</evidence>
<gene>
    <name evidence="9" type="ORF">DAPK24_056130</name>
</gene>
<feature type="transmembrane region" description="Helical" evidence="7">
    <location>
        <begin position="451"/>
        <end position="468"/>
    </location>
</feature>
<feature type="active site" evidence="4">
    <location>
        <position position="220"/>
    </location>
</feature>
<keyword evidence="10" id="KW-1185">Reference proteome</keyword>
<dbReference type="InterPro" id="IPR015590">
    <property type="entry name" value="Aldehyde_DH_dom"/>
</dbReference>
<dbReference type="GO" id="GO:0006081">
    <property type="term" value="P:aldehyde metabolic process"/>
    <property type="evidence" value="ECO:0007669"/>
    <property type="project" value="InterPro"/>
</dbReference>
<keyword evidence="7" id="KW-1133">Transmembrane helix</keyword>
<organism evidence="9 10">
    <name type="scientific">Pichia kluyveri</name>
    <name type="common">Yeast</name>
    <dbReference type="NCBI Taxonomy" id="36015"/>
    <lineage>
        <taxon>Eukaryota</taxon>
        <taxon>Fungi</taxon>
        <taxon>Dikarya</taxon>
        <taxon>Ascomycota</taxon>
        <taxon>Saccharomycotina</taxon>
        <taxon>Pichiomycetes</taxon>
        <taxon>Pichiales</taxon>
        <taxon>Pichiaceae</taxon>
        <taxon>Pichia</taxon>
    </lineage>
</organism>